<comment type="function">
    <text evidence="1">Catalyzes the reaction of cyanate with bicarbonate to produce ammonia and carbon dioxide.</text>
</comment>
<feature type="non-terminal residue" evidence="4">
    <location>
        <position position="1"/>
    </location>
</feature>
<dbReference type="NCBIfam" id="TIGR00673">
    <property type="entry name" value="cynS"/>
    <property type="match status" value="1"/>
</dbReference>
<evidence type="ECO:0000313" key="5">
    <source>
        <dbReference type="Proteomes" id="UP000811619"/>
    </source>
</evidence>
<dbReference type="PANTHER" id="PTHR34186:SF2">
    <property type="entry name" value="CYANATE HYDRATASE"/>
    <property type="match status" value="1"/>
</dbReference>
<dbReference type="PANTHER" id="PTHR34186">
    <property type="entry name" value="CYANATE HYDRATASE"/>
    <property type="match status" value="1"/>
</dbReference>
<dbReference type="Pfam" id="PF02560">
    <property type="entry name" value="Cyanate_lyase"/>
    <property type="match status" value="1"/>
</dbReference>
<keyword evidence="5" id="KW-1185">Reference proteome</keyword>
<dbReference type="InterPro" id="IPR008076">
    <property type="entry name" value="Cyanase"/>
</dbReference>
<protein>
    <submittedName>
        <fullName evidence="4">Cyanate hydratase</fullName>
    </submittedName>
</protein>
<dbReference type="OrthoDB" id="10019422at2759"/>
<dbReference type="SMART" id="SM01116">
    <property type="entry name" value="Cyanate_lyase"/>
    <property type="match status" value="1"/>
</dbReference>
<dbReference type="InterPro" id="IPR003712">
    <property type="entry name" value="Cyanate_lyase_C"/>
</dbReference>
<dbReference type="SUPFAM" id="SSF55234">
    <property type="entry name" value="Cyanase C-terminal domain"/>
    <property type="match status" value="1"/>
</dbReference>
<dbReference type="Gene3D" id="3.30.1160.10">
    <property type="entry name" value="Cyanate lyase, C-terminal domain"/>
    <property type="match status" value="1"/>
</dbReference>
<dbReference type="SUPFAM" id="SSF47413">
    <property type="entry name" value="lambda repressor-like DNA-binding domains"/>
    <property type="match status" value="1"/>
</dbReference>
<comment type="caution">
    <text evidence="4">The sequence shown here is derived from an EMBL/GenBank/DDBJ whole genome shotgun (WGS) entry which is preliminary data.</text>
</comment>
<dbReference type="EMBL" id="SRPY01000641">
    <property type="protein sequence ID" value="KAG5919921.1"/>
    <property type="molecule type" value="Genomic_DNA"/>
</dbReference>
<dbReference type="PIRSF" id="PIRSF001263">
    <property type="entry name" value="Cyanate_hydratas"/>
    <property type="match status" value="1"/>
</dbReference>
<dbReference type="InterPro" id="IPR010982">
    <property type="entry name" value="Lambda_DNA-bd_dom_sf"/>
</dbReference>
<organism evidence="4 5">
    <name type="scientific">Claviceps africana</name>
    <dbReference type="NCBI Taxonomy" id="83212"/>
    <lineage>
        <taxon>Eukaryota</taxon>
        <taxon>Fungi</taxon>
        <taxon>Dikarya</taxon>
        <taxon>Ascomycota</taxon>
        <taxon>Pezizomycotina</taxon>
        <taxon>Sordariomycetes</taxon>
        <taxon>Hypocreomycetidae</taxon>
        <taxon>Hypocreales</taxon>
        <taxon>Clavicipitaceae</taxon>
        <taxon>Claviceps</taxon>
    </lineage>
</organism>
<proteinExistence type="inferred from homology"/>
<dbReference type="InterPro" id="IPR036581">
    <property type="entry name" value="Cyanate_lyase_C_sf"/>
</dbReference>
<reference evidence="4" key="1">
    <citation type="journal article" date="2020" name="bioRxiv">
        <title>Whole genome comparisons of ergot fungi reveals the divergence and evolution of species within the genus Claviceps are the result of varying mechanisms driving genome evolution and host range expansion.</title>
        <authorList>
            <person name="Wyka S.A."/>
            <person name="Mondo S.J."/>
            <person name="Liu M."/>
            <person name="Dettman J."/>
            <person name="Nalam V."/>
            <person name="Broders K.D."/>
        </authorList>
    </citation>
    <scope>NUCLEOTIDE SEQUENCE</scope>
    <source>
        <strain evidence="4">CCC 489</strain>
    </source>
</reference>
<feature type="domain" description="Cyanate lyase C-terminal" evidence="3">
    <location>
        <begin position="80"/>
        <end position="147"/>
    </location>
</feature>
<gene>
    <name evidence="4" type="primary">CYN1</name>
    <name evidence="4" type="ORF">E4U42_006389</name>
</gene>
<dbReference type="PRINTS" id="PR01693">
    <property type="entry name" value="CYANASE"/>
</dbReference>
<keyword evidence="2" id="KW-0456">Lyase</keyword>
<dbReference type="GO" id="GO:0008824">
    <property type="term" value="F:cyanate hydratase activity"/>
    <property type="evidence" value="ECO:0007669"/>
    <property type="project" value="InterPro"/>
</dbReference>
<dbReference type="Proteomes" id="UP000811619">
    <property type="component" value="Unassembled WGS sequence"/>
</dbReference>
<evidence type="ECO:0000256" key="1">
    <source>
        <dbReference type="ARBA" id="ARBA00003561"/>
    </source>
</evidence>
<dbReference type="HAMAP" id="MF_00535">
    <property type="entry name" value="Cyanate_hydrat"/>
    <property type="match status" value="1"/>
</dbReference>
<evidence type="ECO:0000313" key="4">
    <source>
        <dbReference type="EMBL" id="KAG5919921.1"/>
    </source>
</evidence>
<name>A0A8K0J330_9HYPO</name>
<dbReference type="GO" id="GO:0003677">
    <property type="term" value="F:DNA binding"/>
    <property type="evidence" value="ECO:0007669"/>
    <property type="project" value="InterPro"/>
</dbReference>
<dbReference type="AlphaFoldDB" id="A0A8K0J330"/>
<dbReference type="Gene3D" id="1.10.260.40">
    <property type="entry name" value="lambda repressor-like DNA-binding domains"/>
    <property type="match status" value="1"/>
</dbReference>
<evidence type="ECO:0000259" key="3">
    <source>
        <dbReference type="SMART" id="SM01116"/>
    </source>
</evidence>
<sequence length="147" mass="16015">TTADTNLPLFSTLLFQAKTAKNLTFSDIASHLGRSDVACAALFFGQARASPEDVQKLSALLGIDARQLADQMMGFPNRGASVPMPPTEPLIYRLYEVVQNYGQAYKAVMNEKFGDGIMSGVCFETRVDKEVDEGGATWAVVTMKGKW</sequence>
<accession>A0A8K0J330</accession>
<evidence type="ECO:0000256" key="2">
    <source>
        <dbReference type="ARBA" id="ARBA00023239"/>
    </source>
</evidence>